<gene>
    <name evidence="1" type="ORF">ACOF00016_LOCUS12552</name>
</gene>
<dbReference type="EMBL" id="HBIM01015980">
    <property type="protein sequence ID" value="CAE0415441.1"/>
    <property type="molecule type" value="Transcribed_RNA"/>
</dbReference>
<sequence length="206" mass="23248">MVSQFRPNSWKNFWRDSGLGEGDRLNCMFDALLCFHVSMNLNDFRCCCTAVCECLCIRHSACCLRGAPYKQVGLTTNTANGEYCRLSAPCCDCAIIPPRLLCGRASQFFCLYSTGALPFDDEYLPEPVCAYYFASCWPRIGCCVTPPRSKALDKLLNPGLEHIEALGSGPEREEMERNNIALEMYKRKNSDDGMEKMDNMEHMDVV</sequence>
<dbReference type="AlphaFoldDB" id="A0A7S3L914"/>
<accession>A0A7S3L914</accession>
<reference evidence="1" key="1">
    <citation type="submission" date="2021-01" db="EMBL/GenBank/DDBJ databases">
        <authorList>
            <person name="Corre E."/>
            <person name="Pelletier E."/>
            <person name="Niang G."/>
            <person name="Scheremetjew M."/>
            <person name="Finn R."/>
            <person name="Kale V."/>
            <person name="Holt S."/>
            <person name="Cochrane G."/>
            <person name="Meng A."/>
            <person name="Brown T."/>
            <person name="Cohen L."/>
        </authorList>
    </citation>
    <scope>NUCLEOTIDE SEQUENCE</scope>
    <source>
        <strain evidence="1">CCMP127</strain>
    </source>
</reference>
<evidence type="ECO:0000313" key="1">
    <source>
        <dbReference type="EMBL" id="CAE0415441.1"/>
    </source>
</evidence>
<protein>
    <submittedName>
        <fullName evidence="1">Uncharacterized protein</fullName>
    </submittedName>
</protein>
<organism evidence="1">
    <name type="scientific">Amphora coffeiformis</name>
    <dbReference type="NCBI Taxonomy" id="265554"/>
    <lineage>
        <taxon>Eukaryota</taxon>
        <taxon>Sar</taxon>
        <taxon>Stramenopiles</taxon>
        <taxon>Ochrophyta</taxon>
        <taxon>Bacillariophyta</taxon>
        <taxon>Bacillariophyceae</taxon>
        <taxon>Bacillariophycidae</taxon>
        <taxon>Thalassiophysales</taxon>
        <taxon>Catenulaceae</taxon>
        <taxon>Amphora</taxon>
    </lineage>
</organism>
<name>A0A7S3L914_9STRA</name>
<proteinExistence type="predicted"/>